<evidence type="ECO:0000313" key="1">
    <source>
        <dbReference type="EMBL" id="KAL2053356.1"/>
    </source>
</evidence>
<comment type="caution">
    <text evidence="1">The sequence shown here is derived from an EMBL/GenBank/DDBJ whole genome shotgun (WGS) entry which is preliminary data.</text>
</comment>
<organism evidence="1 2">
    <name type="scientific">Lepraria finkii</name>
    <dbReference type="NCBI Taxonomy" id="1340010"/>
    <lineage>
        <taxon>Eukaryota</taxon>
        <taxon>Fungi</taxon>
        <taxon>Dikarya</taxon>
        <taxon>Ascomycota</taxon>
        <taxon>Pezizomycotina</taxon>
        <taxon>Lecanoromycetes</taxon>
        <taxon>OSLEUM clade</taxon>
        <taxon>Lecanoromycetidae</taxon>
        <taxon>Lecanorales</taxon>
        <taxon>Lecanorineae</taxon>
        <taxon>Stereocaulaceae</taxon>
        <taxon>Lepraria</taxon>
    </lineage>
</organism>
<sequence>MCCTDCEIVLGATDAGDATLHEGPDGGVVLGILTLPPGAQTTRSGHVISIGSGIVNADGTSYTPGTFDGEVIMGSLTVPVGAQTTLSGYLISAGSDLVVVDGISYSLDSSNCGVSLGTLTIPPGAQITCSGHAISVSSGIVVIDGISYTLEAGGAETLQDLMNDIASSSTTPDPSRPIKGSKVLSAGQAIGSTQTPFTTVAPSGANIANLITSAFGNGAAAATTTHGPLSRSSPAAFTGCASRVQSTSLSDSRLLALLFNLIMCTLIS</sequence>
<proteinExistence type="predicted"/>
<reference evidence="1 2" key="1">
    <citation type="submission" date="2024-09" db="EMBL/GenBank/DDBJ databases">
        <title>Rethinking Asexuality: The Enigmatic Case of Functional Sexual Genes in Lepraria (Stereocaulaceae).</title>
        <authorList>
            <person name="Doellman M."/>
            <person name="Sun Y."/>
            <person name="Barcenas-Pena A."/>
            <person name="Lumbsch H.T."/>
            <person name="Grewe F."/>
        </authorList>
    </citation>
    <scope>NUCLEOTIDE SEQUENCE [LARGE SCALE GENOMIC DNA]</scope>
    <source>
        <strain evidence="1 2">Grewe 0041</strain>
    </source>
</reference>
<protein>
    <submittedName>
        <fullName evidence="1">Uncharacterized protein</fullName>
    </submittedName>
</protein>
<gene>
    <name evidence="1" type="ORF">ABVK25_006350</name>
</gene>
<accession>A0ABR4B913</accession>
<keyword evidence="2" id="KW-1185">Reference proteome</keyword>
<name>A0ABR4B913_9LECA</name>
<dbReference type="Proteomes" id="UP001590951">
    <property type="component" value="Unassembled WGS sequence"/>
</dbReference>
<evidence type="ECO:0000313" key="2">
    <source>
        <dbReference type="Proteomes" id="UP001590951"/>
    </source>
</evidence>
<dbReference type="EMBL" id="JBHFEH010000021">
    <property type="protein sequence ID" value="KAL2053356.1"/>
    <property type="molecule type" value="Genomic_DNA"/>
</dbReference>